<feature type="compositionally biased region" description="Acidic residues" evidence="1">
    <location>
        <begin position="392"/>
        <end position="418"/>
    </location>
</feature>
<feature type="compositionally biased region" description="Basic residues" evidence="1">
    <location>
        <begin position="1"/>
        <end position="10"/>
    </location>
</feature>
<feature type="compositionally biased region" description="Polar residues" evidence="1">
    <location>
        <begin position="136"/>
        <end position="145"/>
    </location>
</feature>
<feature type="compositionally biased region" description="Polar residues" evidence="1">
    <location>
        <begin position="734"/>
        <end position="746"/>
    </location>
</feature>
<feature type="compositionally biased region" description="Acidic residues" evidence="1">
    <location>
        <begin position="224"/>
        <end position="246"/>
    </location>
</feature>
<feature type="compositionally biased region" description="Basic residues" evidence="1">
    <location>
        <begin position="286"/>
        <end position="295"/>
    </location>
</feature>
<dbReference type="AlphaFoldDB" id="A0A8H4UP21"/>
<dbReference type="Proteomes" id="UP000635477">
    <property type="component" value="Unassembled WGS sequence"/>
</dbReference>
<evidence type="ECO:0000313" key="3">
    <source>
        <dbReference type="Proteomes" id="UP000635477"/>
    </source>
</evidence>
<feature type="compositionally biased region" description="Low complexity" evidence="1">
    <location>
        <begin position="321"/>
        <end position="333"/>
    </location>
</feature>
<dbReference type="EMBL" id="JABEYC010000246">
    <property type="protein sequence ID" value="KAF4980242.1"/>
    <property type="molecule type" value="Genomic_DNA"/>
</dbReference>
<protein>
    <submittedName>
        <fullName evidence="2">Uncharacterized protein</fullName>
    </submittedName>
</protein>
<proteinExistence type="predicted"/>
<feature type="compositionally biased region" description="Acidic residues" evidence="1">
    <location>
        <begin position="146"/>
        <end position="155"/>
    </location>
</feature>
<feature type="compositionally biased region" description="Basic and acidic residues" evidence="1">
    <location>
        <begin position="665"/>
        <end position="705"/>
    </location>
</feature>
<evidence type="ECO:0000256" key="1">
    <source>
        <dbReference type="SAM" id="MobiDB-lite"/>
    </source>
</evidence>
<feature type="region of interest" description="Disordered" evidence="1">
    <location>
        <begin position="665"/>
        <end position="747"/>
    </location>
</feature>
<evidence type="ECO:0000313" key="2">
    <source>
        <dbReference type="EMBL" id="KAF4980242.1"/>
    </source>
</evidence>
<keyword evidence="3" id="KW-1185">Reference proteome</keyword>
<accession>A0A8H4UP21</accession>
<comment type="caution">
    <text evidence="2">The sequence shown here is derived from an EMBL/GenBank/DDBJ whole genome shotgun (WGS) entry which is preliminary data.</text>
</comment>
<name>A0A8H4UP21_9HYPO</name>
<feature type="compositionally biased region" description="Basic and acidic residues" evidence="1">
    <location>
        <begin position="255"/>
        <end position="274"/>
    </location>
</feature>
<feature type="compositionally biased region" description="Low complexity" evidence="1">
    <location>
        <begin position="373"/>
        <end position="391"/>
    </location>
</feature>
<reference evidence="2" key="1">
    <citation type="journal article" date="2020" name="BMC Genomics">
        <title>Correction to: Identification and distribution of gene clusters required for synthesis of sphingolipid metabolism inhibitors in diverse species of the filamentous fungus Fusarium.</title>
        <authorList>
            <person name="Kim H.S."/>
            <person name="Lohmar J.M."/>
            <person name="Busman M."/>
            <person name="Brown D.W."/>
            <person name="Naumann T.A."/>
            <person name="Divon H.H."/>
            <person name="Lysoe E."/>
            <person name="Uhlig S."/>
            <person name="Proctor R.H."/>
        </authorList>
    </citation>
    <scope>NUCLEOTIDE SEQUENCE</scope>
    <source>
        <strain evidence="2">NRRL 22465</strain>
    </source>
</reference>
<feature type="compositionally biased region" description="Low complexity" evidence="1">
    <location>
        <begin position="156"/>
        <end position="165"/>
    </location>
</feature>
<feature type="compositionally biased region" description="Basic and acidic residues" evidence="1">
    <location>
        <begin position="341"/>
        <end position="355"/>
    </location>
</feature>
<feature type="region of interest" description="Disordered" evidence="1">
    <location>
        <begin position="806"/>
        <end position="825"/>
    </location>
</feature>
<feature type="compositionally biased region" description="Polar residues" evidence="1">
    <location>
        <begin position="713"/>
        <end position="722"/>
    </location>
</feature>
<reference evidence="2" key="2">
    <citation type="submission" date="2020-05" db="EMBL/GenBank/DDBJ databases">
        <authorList>
            <person name="Kim H.-S."/>
            <person name="Proctor R.H."/>
            <person name="Brown D.W."/>
        </authorList>
    </citation>
    <scope>NUCLEOTIDE SEQUENCE</scope>
    <source>
        <strain evidence="2">NRRL 22465</strain>
    </source>
</reference>
<gene>
    <name evidence="2" type="ORF">FZEAL_3701</name>
</gene>
<feature type="region of interest" description="Disordered" evidence="1">
    <location>
        <begin position="1"/>
        <end position="431"/>
    </location>
</feature>
<feature type="compositionally biased region" description="Polar residues" evidence="1">
    <location>
        <begin position="103"/>
        <end position="117"/>
    </location>
</feature>
<dbReference type="OrthoDB" id="5236024at2759"/>
<organism evidence="2 3">
    <name type="scientific">Fusarium zealandicum</name>
    <dbReference type="NCBI Taxonomy" id="1053134"/>
    <lineage>
        <taxon>Eukaryota</taxon>
        <taxon>Fungi</taxon>
        <taxon>Dikarya</taxon>
        <taxon>Ascomycota</taxon>
        <taxon>Pezizomycotina</taxon>
        <taxon>Sordariomycetes</taxon>
        <taxon>Hypocreomycetidae</taxon>
        <taxon>Hypocreales</taxon>
        <taxon>Nectriaceae</taxon>
        <taxon>Fusarium</taxon>
        <taxon>Fusarium staphyleae species complex</taxon>
    </lineage>
</organism>
<sequence length="825" mass="93627">MPSLRSKGKGKAPAAKGEAKKQKRGRKPAKAPASSSIHGVDANVPANNTRRRSSRRESLDQPSTFQSRRLRSTQDATSHEKLGTPLKRKRRRTGVEPGEEEQLPSSQPRQLRSTQGETHFEKLPYSPKKKRRRTIAETQEGPTENQPDEDAEAVQEEQPPQNQSQPRDDDDDESAPQEPEFFKNINKRIHMGNEQPGKLPKLRPEDNLENATETEVRLGIIVESQDEDAEMADDDGGEESIEEPEVDSAPTKRQKTSDHPQEQPEPEGSDKPETRPNQSHPEPSQSKRRGKRRQRTTPVFREADRPTERVASPDLGLSGRQPQASSSSYQQSQDTHASDGPGREAGDQDEQEKQRQKSLSKGNKAAKKKKTLQPQSEQPQAEPSQSIQPQQEETEEQSDDEDDKSLDSGPDEEPENQEQQEPNDSILLDPPEAGASIETTEIRSKLVQKLITITTYPGWIGKRKWEGGVQRQAECDKALAGPSNTLSTDLLVKIYDLWKLCSDVPRAPHFEAQLADARKKKEDYSNLISRIGKLVDRLSSKIAKMEPGNNSENGRLRVNKLYEHVIPMLILAIKQAFLAGFEIDSSKDGNEQKMAKYGVFTSSSLELLVRLTGWADRLCHVILSWHELNFSTRNGQEMSEKLQHRKEMTSAIQSLKDALQEGANDLEHKAKAPERRKKAIEADKRMRRAREETQRRRQEEQDRQMQRFIASTHKLQPTQHPRPSQPAVYRPDPTATQSVTVSSQPDSGDAYFEKYGGWRFWEDDRLLNTIRNTRNPDYEVVAKELLSERQAPEIEERARVLKARIRRNAERKGQQPPSWSYEEEG</sequence>